<dbReference type="EMBL" id="CP007509">
    <property type="protein sequence ID" value="AHY42330.1"/>
    <property type="molecule type" value="Genomic_DNA"/>
</dbReference>
<feature type="transmembrane region" description="Helical" evidence="18">
    <location>
        <begin position="363"/>
        <end position="381"/>
    </location>
</feature>
<evidence type="ECO:0000256" key="3">
    <source>
        <dbReference type="ARBA" id="ARBA00022448"/>
    </source>
</evidence>
<proteinExistence type="inferred from homology"/>
<evidence type="ECO:0000256" key="7">
    <source>
        <dbReference type="ARBA" id="ARBA00022729"/>
    </source>
</evidence>
<comment type="catalytic activity">
    <reaction evidence="17 18">
        <text>[protein]-dithiol + NADP(+) = [protein]-disulfide + NADPH + H(+)</text>
        <dbReference type="Rhea" id="RHEA:18753"/>
        <dbReference type="Rhea" id="RHEA-COMP:10593"/>
        <dbReference type="Rhea" id="RHEA-COMP:10594"/>
        <dbReference type="ChEBI" id="CHEBI:15378"/>
        <dbReference type="ChEBI" id="CHEBI:29950"/>
        <dbReference type="ChEBI" id="CHEBI:50058"/>
        <dbReference type="ChEBI" id="CHEBI:57783"/>
        <dbReference type="ChEBI" id="CHEBI:58349"/>
        <dbReference type="EC" id="1.8.1.8"/>
    </reaction>
</comment>
<dbReference type="KEGG" id="pstu:UIB01_07490"/>
<accession>A0A023WRK7</accession>
<keyword evidence="9 18" id="KW-0249">Electron transport</keyword>
<dbReference type="AlphaFoldDB" id="A0A023WRK7"/>
<evidence type="ECO:0000256" key="14">
    <source>
        <dbReference type="ARBA" id="ARBA00023157"/>
    </source>
</evidence>
<evidence type="ECO:0000256" key="11">
    <source>
        <dbReference type="ARBA" id="ARBA00023002"/>
    </source>
</evidence>
<keyword evidence="10 18" id="KW-1133">Transmembrane helix</keyword>
<evidence type="ECO:0000256" key="17">
    <source>
        <dbReference type="ARBA" id="ARBA00047804"/>
    </source>
</evidence>
<dbReference type="Pfam" id="PF02683">
    <property type="entry name" value="DsbD_TM"/>
    <property type="match status" value="1"/>
</dbReference>
<dbReference type="InterPro" id="IPR022910">
    <property type="entry name" value="Thiol_diS_interchange_DbsD"/>
</dbReference>
<evidence type="ECO:0000256" key="15">
    <source>
        <dbReference type="ARBA" id="ARBA00023284"/>
    </source>
</evidence>
<keyword evidence="14 18" id="KW-1015">Disulfide bond</keyword>
<evidence type="ECO:0000256" key="10">
    <source>
        <dbReference type="ARBA" id="ARBA00022989"/>
    </source>
</evidence>
<dbReference type="Proteomes" id="UP000025238">
    <property type="component" value="Chromosome"/>
</dbReference>
<dbReference type="PROSITE" id="PS00194">
    <property type="entry name" value="THIOREDOXIN_1"/>
    <property type="match status" value="1"/>
</dbReference>
<dbReference type="Pfam" id="PF13899">
    <property type="entry name" value="Thioredoxin_7"/>
    <property type="match status" value="1"/>
</dbReference>
<evidence type="ECO:0000256" key="13">
    <source>
        <dbReference type="ARBA" id="ARBA00023136"/>
    </source>
</evidence>
<dbReference type="InterPro" id="IPR017937">
    <property type="entry name" value="Thioredoxin_CS"/>
</dbReference>
<keyword evidence="13 18" id="KW-0472">Membrane</keyword>
<keyword evidence="3 18" id="KW-0813">Transport</keyword>
<keyword evidence="5 18" id="KW-0997">Cell inner membrane</keyword>
<dbReference type="GO" id="GO:0017004">
    <property type="term" value="P:cytochrome complex assembly"/>
    <property type="evidence" value="ECO:0007669"/>
    <property type="project" value="UniProtKB-UniRule"/>
</dbReference>
<feature type="disulfide bond" description="Redox-active" evidence="18">
    <location>
        <begin position="493"/>
        <end position="496"/>
    </location>
</feature>
<dbReference type="PATRIC" id="fig|316.97.peg.1506"/>
<reference evidence="20 21" key="1">
    <citation type="submission" date="2014-03" db="EMBL/GenBank/DDBJ databases">
        <title>Complete genome sequence of Pseudomonas stutzeri 19SMN4.</title>
        <authorList>
            <person name="Brunet-Galmes I."/>
            <person name="Nogales B."/>
            <person name="Busquets A."/>
            <person name="Pena A."/>
            <person name="Gomila M."/>
            <person name="Garcia-Valdes E."/>
            <person name="Lalucat J."/>
            <person name="Bennasar A."/>
            <person name="Bosch R."/>
        </authorList>
    </citation>
    <scope>NUCLEOTIDE SEQUENCE [LARGE SCALE GENOMIC DNA]</scope>
    <source>
        <strain evidence="20 21">19SMN4</strain>
    </source>
</reference>
<evidence type="ECO:0000313" key="20">
    <source>
        <dbReference type="EMBL" id="AHY42330.1"/>
    </source>
</evidence>
<dbReference type="NCBIfam" id="NF001419">
    <property type="entry name" value="PRK00293.1"/>
    <property type="match status" value="1"/>
</dbReference>
<dbReference type="HAMAP" id="MF_00399">
    <property type="entry name" value="DbsD"/>
    <property type="match status" value="1"/>
</dbReference>
<feature type="transmembrane region" description="Helical" evidence="18">
    <location>
        <begin position="328"/>
        <end position="351"/>
    </location>
</feature>
<keyword evidence="11 18" id="KW-0560">Oxidoreductase</keyword>
<feature type="disulfide bond" description="Redox-active" evidence="18">
    <location>
        <begin position="120"/>
        <end position="126"/>
    </location>
</feature>
<keyword evidence="8 18" id="KW-0201">Cytochrome c-type biogenesis</keyword>
<feature type="transmembrane region" description="Helical" evidence="18">
    <location>
        <begin position="207"/>
        <end position="231"/>
    </location>
</feature>
<evidence type="ECO:0000256" key="16">
    <source>
        <dbReference type="ARBA" id="ARBA00047388"/>
    </source>
</evidence>
<dbReference type="Pfam" id="PF11412">
    <property type="entry name" value="DsbD_N"/>
    <property type="match status" value="1"/>
</dbReference>
<evidence type="ECO:0000256" key="8">
    <source>
        <dbReference type="ARBA" id="ARBA00022748"/>
    </source>
</evidence>
<comment type="caution">
    <text evidence="18">Lacks conserved residue(s) required for the propagation of feature annotation.</text>
</comment>
<evidence type="ECO:0000256" key="4">
    <source>
        <dbReference type="ARBA" id="ARBA00022475"/>
    </source>
</evidence>
<keyword evidence="4 18" id="KW-1003">Cell membrane</keyword>
<evidence type="ECO:0000259" key="19">
    <source>
        <dbReference type="PROSITE" id="PS51352"/>
    </source>
</evidence>
<comment type="function">
    <text evidence="18">Required to facilitate the formation of correct disulfide bonds in some periplasmic proteins and for the assembly of the periplasmic c-type cytochromes. Acts by transferring electrons from cytoplasmic thioredoxin to the periplasm. This transfer involves a cascade of disulfide bond formation and reduction steps.</text>
</comment>
<organism evidence="20 21">
    <name type="scientific">Stutzerimonas stutzeri</name>
    <name type="common">Pseudomonas stutzeri</name>
    <dbReference type="NCBI Taxonomy" id="316"/>
    <lineage>
        <taxon>Bacteria</taxon>
        <taxon>Pseudomonadati</taxon>
        <taxon>Pseudomonadota</taxon>
        <taxon>Gammaproteobacteria</taxon>
        <taxon>Pseudomonadales</taxon>
        <taxon>Pseudomonadaceae</taxon>
        <taxon>Stutzerimonas</taxon>
    </lineage>
</organism>
<evidence type="ECO:0000256" key="1">
    <source>
        <dbReference type="ARBA" id="ARBA00004429"/>
    </source>
</evidence>
<name>A0A023WRK7_STUST</name>
<keyword evidence="15 18" id="KW-0676">Redox-active center</keyword>
<feature type="transmembrane region" description="Helical" evidence="18">
    <location>
        <begin position="243"/>
        <end position="265"/>
    </location>
</feature>
<evidence type="ECO:0000256" key="6">
    <source>
        <dbReference type="ARBA" id="ARBA00022692"/>
    </source>
</evidence>
<feature type="transmembrane region" description="Helical" evidence="18">
    <location>
        <begin position="387"/>
        <end position="405"/>
    </location>
</feature>
<dbReference type="GO" id="GO:0045454">
    <property type="term" value="P:cell redox homeostasis"/>
    <property type="evidence" value="ECO:0007669"/>
    <property type="project" value="TreeGrafter"/>
</dbReference>
<dbReference type="InterPro" id="IPR035671">
    <property type="entry name" value="DsbD_gamma"/>
</dbReference>
<comment type="catalytic activity">
    <reaction evidence="16 18">
        <text>[protein]-dithiol + NAD(+) = [protein]-disulfide + NADH + H(+)</text>
        <dbReference type="Rhea" id="RHEA:18749"/>
        <dbReference type="Rhea" id="RHEA-COMP:10593"/>
        <dbReference type="Rhea" id="RHEA-COMP:10594"/>
        <dbReference type="ChEBI" id="CHEBI:15378"/>
        <dbReference type="ChEBI" id="CHEBI:29950"/>
        <dbReference type="ChEBI" id="CHEBI:50058"/>
        <dbReference type="ChEBI" id="CHEBI:57540"/>
        <dbReference type="ChEBI" id="CHEBI:57945"/>
        <dbReference type="EC" id="1.8.1.8"/>
    </reaction>
</comment>
<evidence type="ECO:0000313" key="21">
    <source>
        <dbReference type="Proteomes" id="UP000025238"/>
    </source>
</evidence>
<dbReference type="InterPro" id="IPR013766">
    <property type="entry name" value="Thioredoxin_domain"/>
</dbReference>
<comment type="similarity">
    <text evidence="2 18">Belongs to the thioredoxin family. DsbD subfamily.</text>
</comment>
<evidence type="ECO:0000256" key="18">
    <source>
        <dbReference type="HAMAP-Rule" id="MF_00399"/>
    </source>
</evidence>
<feature type="domain" description="Thioredoxin" evidence="19">
    <location>
        <begin position="455"/>
        <end position="578"/>
    </location>
</feature>
<comment type="subcellular location">
    <subcellularLocation>
        <location evidence="1 18">Cell inner membrane</location>
        <topology evidence="1 18">Multi-pass membrane protein</topology>
    </subcellularLocation>
</comment>
<dbReference type="InterPro" id="IPR036249">
    <property type="entry name" value="Thioredoxin-like_sf"/>
</dbReference>
<dbReference type="GO" id="GO:0009055">
    <property type="term" value="F:electron transfer activity"/>
    <property type="evidence" value="ECO:0007669"/>
    <property type="project" value="UniProtKB-UniRule"/>
</dbReference>
<evidence type="ECO:0000256" key="2">
    <source>
        <dbReference type="ARBA" id="ARBA00007241"/>
    </source>
</evidence>
<keyword evidence="6 18" id="KW-0812">Transmembrane</keyword>
<dbReference type="GO" id="GO:0047134">
    <property type="term" value="F:protein-disulfide reductase [NAD(P)H] activity"/>
    <property type="evidence" value="ECO:0007669"/>
    <property type="project" value="UniProtKB-UniRule"/>
</dbReference>
<evidence type="ECO:0000256" key="12">
    <source>
        <dbReference type="ARBA" id="ARBA00023027"/>
    </source>
</evidence>
<dbReference type="Gene3D" id="3.40.30.10">
    <property type="entry name" value="Glutaredoxin"/>
    <property type="match status" value="1"/>
</dbReference>
<protein>
    <recommendedName>
        <fullName evidence="18">Thiol:disulfide interchange protein DsbD</fullName>
        <ecNumber evidence="18">1.8.1.8</ecNumber>
    </recommendedName>
    <alternativeName>
        <fullName evidence="18">Protein-disulfide reductase</fullName>
        <shortName evidence="18">Disulfide reductase</shortName>
    </alternativeName>
</protein>
<dbReference type="InterPro" id="IPR036929">
    <property type="entry name" value="DsbDN_sf"/>
</dbReference>
<sequence>MRTLVLLLFLLAPGLALPAGGLFGGGSQGDFLPVDKAFALTVSPQENGATLLHWRIAPGYYLYQQRLQFDGLPPERQPQLPEGEPYSDEFFGDSQIYRDSLELTIPPGSEDNVRLGWQGCADAGLCYPPQTREVSLSGNGNGTAAPTAVQAEDQALVSGLENQALAWSLLVFFGLGLLLAFTPCSLPMLPILAGIVVGSGATSRRGFALAATYVVSMALVYAGLGVLAALLGANLQAALQQPWLLTSFAVLFVLLALPMFGLFELQLPAALRDRLERAGRQQRGGSLAGAGALGVLSGLLVGPCMTAPLAAALLFIAQSGSVLQGGLVLFALGLGIGTPLLLLVTVGNRFLPKPGAWMDRVKVVFGFLFLAAALFVARPLLADWLWLGLWGALLVVLATALLHAAHALQQQRAPCQAAGILLGLWGIAMLLGAAGGADDPRRPLAIYAGGAASTTVVETHALGFSDPAVLDRELAAAKAQGQWVLIDYYADWCVSCKVMEKEVFGNAEVQASLDGVRVLRPDVTRSDAASRELLTRYQVLGPPTLVWIGPDGEERRERRITGEVGAKDFLQNWNQTRERG</sequence>
<dbReference type="OrthoDB" id="9811036at2"/>
<evidence type="ECO:0000256" key="9">
    <source>
        <dbReference type="ARBA" id="ARBA00022982"/>
    </source>
</evidence>
<dbReference type="GO" id="GO:0005886">
    <property type="term" value="C:plasma membrane"/>
    <property type="evidence" value="ECO:0007669"/>
    <property type="project" value="UniProtKB-SubCell"/>
</dbReference>
<evidence type="ECO:0000256" key="5">
    <source>
        <dbReference type="ARBA" id="ARBA00022519"/>
    </source>
</evidence>
<dbReference type="SUPFAM" id="SSF74863">
    <property type="entry name" value="Thiol:disulfide interchange protein DsbD, N-terminal domain (DsbD-alpha)"/>
    <property type="match status" value="1"/>
</dbReference>
<keyword evidence="12 18" id="KW-0520">NAD</keyword>
<dbReference type="PANTHER" id="PTHR32234:SF0">
    <property type="entry name" value="THIOL:DISULFIDE INTERCHANGE PROTEIN DSBD"/>
    <property type="match status" value="1"/>
</dbReference>
<feature type="transmembrane region" description="Helical" evidence="18">
    <location>
        <begin position="417"/>
        <end position="437"/>
    </location>
</feature>
<gene>
    <name evidence="18" type="primary">dsbD</name>
    <name evidence="20" type="ORF">UIB01_07490</name>
</gene>
<dbReference type="PANTHER" id="PTHR32234">
    <property type="entry name" value="THIOL:DISULFIDE INTERCHANGE PROTEIN DSBD"/>
    <property type="match status" value="1"/>
</dbReference>
<dbReference type="Gene3D" id="2.60.40.1250">
    <property type="entry name" value="Thiol:disulfide interchange protein DsbD, N-terminal domain"/>
    <property type="match status" value="1"/>
</dbReference>
<feature type="transmembrane region" description="Helical" evidence="18">
    <location>
        <begin position="286"/>
        <end position="316"/>
    </location>
</feature>
<dbReference type="InterPro" id="IPR003834">
    <property type="entry name" value="Cyt_c_assmbl_TM_dom"/>
</dbReference>
<dbReference type="PROSITE" id="PS51352">
    <property type="entry name" value="THIOREDOXIN_2"/>
    <property type="match status" value="1"/>
</dbReference>
<dbReference type="EC" id="1.8.1.8" evidence="18"/>
<dbReference type="CDD" id="cd02953">
    <property type="entry name" value="DsbDgamma"/>
    <property type="match status" value="1"/>
</dbReference>
<keyword evidence="7" id="KW-0732">Signal</keyword>
<dbReference type="SUPFAM" id="SSF52833">
    <property type="entry name" value="Thioredoxin-like"/>
    <property type="match status" value="1"/>
</dbReference>
<dbReference type="InterPro" id="IPR028250">
    <property type="entry name" value="DsbDN"/>
</dbReference>